<evidence type="ECO:0000313" key="9">
    <source>
        <dbReference type="Proteomes" id="UP000183104"/>
    </source>
</evidence>
<evidence type="ECO:0000256" key="1">
    <source>
        <dbReference type="ARBA" id="ARBA00001946"/>
    </source>
</evidence>
<dbReference type="NCBIfam" id="TIGR00229">
    <property type="entry name" value="sensory_box"/>
    <property type="match status" value="2"/>
</dbReference>
<dbReference type="Gene3D" id="3.30.450.20">
    <property type="entry name" value="PAS domain"/>
    <property type="match status" value="2"/>
</dbReference>
<gene>
    <name evidence="8" type="ORF">SAMN05661077_0753</name>
</gene>
<dbReference type="InterPro" id="IPR035965">
    <property type="entry name" value="PAS-like_dom_sf"/>
</dbReference>
<dbReference type="GO" id="GO:0006355">
    <property type="term" value="P:regulation of DNA-templated transcription"/>
    <property type="evidence" value="ECO:0007669"/>
    <property type="project" value="InterPro"/>
</dbReference>
<dbReference type="EMBL" id="FMUN01000002">
    <property type="protein sequence ID" value="SCX93185.1"/>
    <property type="molecule type" value="Genomic_DNA"/>
</dbReference>
<dbReference type="SMART" id="SM00267">
    <property type="entry name" value="GGDEF"/>
    <property type="match status" value="1"/>
</dbReference>
<dbReference type="PANTHER" id="PTHR45138">
    <property type="entry name" value="REGULATORY COMPONENTS OF SENSORY TRANSDUCTION SYSTEM"/>
    <property type="match status" value="1"/>
</dbReference>
<dbReference type="Gene3D" id="3.30.70.270">
    <property type="match status" value="1"/>
</dbReference>
<dbReference type="CDD" id="cd01949">
    <property type="entry name" value="GGDEF"/>
    <property type="match status" value="1"/>
</dbReference>
<proteinExistence type="predicted"/>
<dbReference type="AlphaFoldDB" id="A0A1G5BSI0"/>
<evidence type="ECO:0000256" key="4">
    <source>
        <dbReference type="SAM" id="MobiDB-lite"/>
    </source>
</evidence>
<protein>
    <recommendedName>
        <fullName evidence="2">diguanylate cyclase</fullName>
        <ecNumber evidence="2">2.7.7.65</ecNumber>
    </recommendedName>
</protein>
<organism evidence="8 9">
    <name type="scientific">Thiohalorhabdus denitrificans</name>
    <dbReference type="NCBI Taxonomy" id="381306"/>
    <lineage>
        <taxon>Bacteria</taxon>
        <taxon>Pseudomonadati</taxon>
        <taxon>Pseudomonadota</taxon>
        <taxon>Gammaproteobacteria</taxon>
        <taxon>Thiohalorhabdales</taxon>
        <taxon>Thiohalorhabdaceae</taxon>
        <taxon>Thiohalorhabdus</taxon>
    </lineage>
</organism>
<dbReference type="STRING" id="381306.AN478_11400"/>
<dbReference type="InterPro" id="IPR050469">
    <property type="entry name" value="Diguanylate_Cyclase"/>
</dbReference>
<feature type="compositionally biased region" description="Basic and acidic residues" evidence="4">
    <location>
        <begin position="133"/>
        <end position="149"/>
    </location>
</feature>
<evidence type="ECO:0000313" key="8">
    <source>
        <dbReference type="EMBL" id="SCX93185.1"/>
    </source>
</evidence>
<dbReference type="InterPro" id="IPR043128">
    <property type="entry name" value="Rev_trsase/Diguanyl_cyclase"/>
</dbReference>
<feature type="domain" description="PAS" evidence="6">
    <location>
        <begin position="189"/>
        <end position="259"/>
    </location>
</feature>
<dbReference type="Pfam" id="PF08448">
    <property type="entry name" value="PAS_4"/>
    <property type="match status" value="1"/>
</dbReference>
<dbReference type="PROSITE" id="PS50112">
    <property type="entry name" value="PAS"/>
    <property type="match status" value="2"/>
</dbReference>
<reference evidence="9" key="1">
    <citation type="submission" date="2016-10" db="EMBL/GenBank/DDBJ databases">
        <authorList>
            <person name="Varghese N."/>
        </authorList>
    </citation>
    <scope>NUCLEOTIDE SEQUENCE [LARGE SCALE GENOMIC DNA]</scope>
    <source>
        <strain evidence="9">HL 19</strain>
    </source>
</reference>
<evidence type="ECO:0000256" key="5">
    <source>
        <dbReference type="SAM" id="Phobius"/>
    </source>
</evidence>
<dbReference type="CDD" id="cd00130">
    <property type="entry name" value="PAS"/>
    <property type="match status" value="1"/>
</dbReference>
<dbReference type="PROSITE" id="PS50887">
    <property type="entry name" value="GGDEF"/>
    <property type="match status" value="1"/>
</dbReference>
<dbReference type="OrthoDB" id="9812260at2"/>
<dbReference type="SUPFAM" id="SSF55073">
    <property type="entry name" value="Nucleotide cyclase"/>
    <property type="match status" value="1"/>
</dbReference>
<dbReference type="NCBIfam" id="TIGR00254">
    <property type="entry name" value="GGDEF"/>
    <property type="match status" value="1"/>
</dbReference>
<dbReference type="RefSeq" id="WP_054966718.1">
    <property type="nucleotide sequence ID" value="NZ_FMUN01000002.1"/>
</dbReference>
<dbReference type="Pfam" id="PF00990">
    <property type="entry name" value="GGDEF"/>
    <property type="match status" value="1"/>
</dbReference>
<sequence>MNALDRMAPSPGGTEPWGTGLLPAGWLADGWGWAALLAGVALGAVLWALRERGRAAGSRDDAGGVLSLADRIPGALVGVDAGGRIRSFNPAAERLFGYRAQQVVGEPLARLLPDFAEAGDNPLRDVLSAPGPDEAHAEPAREVTGRHADGHPLPLGLTVGRAPGADGQAILLLHDRSLQRAMEDALHRESRFANVVINSLPGIFYLVDQVGCFRRWNRNLEQVSGYSEEELEELHPLELFRGEDRDHVARAIRETFETGSSSMEADLVLKSGARRPYFFTSFRVELDGERYLAGMGLDISHRRHLEEELTRLATTDLLTGVANRMQFEQDLAREVGKAERYGRPLALIMLDVDHFKRINDSHGHESGDLVLQEVVAVAGTRLREVDVLARWGGEEFMVLAPETDGHGAFELAERIRQAIEEHAYPIPEGTVTGSFGVAAYRPGEGEDGLLRRTDQALYQAKEQGRNQVARAEREEVP</sequence>
<dbReference type="GO" id="GO:0052621">
    <property type="term" value="F:diguanylate cyclase activity"/>
    <property type="evidence" value="ECO:0007669"/>
    <property type="project" value="UniProtKB-EC"/>
</dbReference>
<accession>A0A1G5BSI0</accession>
<evidence type="ECO:0000256" key="3">
    <source>
        <dbReference type="ARBA" id="ARBA00034247"/>
    </source>
</evidence>
<dbReference type="Pfam" id="PF00989">
    <property type="entry name" value="PAS"/>
    <property type="match status" value="1"/>
</dbReference>
<feature type="domain" description="PAS" evidence="6">
    <location>
        <begin position="68"/>
        <end position="130"/>
    </location>
</feature>
<dbReference type="InterPro" id="IPR000160">
    <property type="entry name" value="GGDEF_dom"/>
</dbReference>
<dbReference type="FunFam" id="3.30.70.270:FF:000001">
    <property type="entry name" value="Diguanylate cyclase domain protein"/>
    <property type="match status" value="1"/>
</dbReference>
<comment type="catalytic activity">
    <reaction evidence="3">
        <text>2 GTP = 3',3'-c-di-GMP + 2 diphosphate</text>
        <dbReference type="Rhea" id="RHEA:24898"/>
        <dbReference type="ChEBI" id="CHEBI:33019"/>
        <dbReference type="ChEBI" id="CHEBI:37565"/>
        <dbReference type="ChEBI" id="CHEBI:58805"/>
        <dbReference type="EC" id="2.7.7.65"/>
    </reaction>
</comment>
<feature type="domain" description="GGDEF" evidence="7">
    <location>
        <begin position="343"/>
        <end position="473"/>
    </location>
</feature>
<keyword evidence="9" id="KW-1185">Reference proteome</keyword>
<evidence type="ECO:0000259" key="6">
    <source>
        <dbReference type="PROSITE" id="PS50112"/>
    </source>
</evidence>
<dbReference type="InterPro" id="IPR029787">
    <property type="entry name" value="Nucleotide_cyclase"/>
</dbReference>
<evidence type="ECO:0000259" key="7">
    <source>
        <dbReference type="PROSITE" id="PS50887"/>
    </source>
</evidence>
<keyword evidence="5" id="KW-1133">Transmembrane helix</keyword>
<keyword evidence="5" id="KW-0812">Transmembrane</keyword>
<comment type="cofactor">
    <cofactor evidence="1">
        <name>Mg(2+)</name>
        <dbReference type="ChEBI" id="CHEBI:18420"/>
    </cofactor>
</comment>
<dbReference type="Proteomes" id="UP000183104">
    <property type="component" value="Unassembled WGS sequence"/>
</dbReference>
<keyword evidence="5" id="KW-0472">Membrane</keyword>
<name>A0A1G5BSI0_9GAMM</name>
<feature type="region of interest" description="Disordered" evidence="4">
    <location>
        <begin position="127"/>
        <end position="149"/>
    </location>
</feature>
<dbReference type="InterPro" id="IPR013656">
    <property type="entry name" value="PAS_4"/>
</dbReference>
<dbReference type="SMART" id="SM00091">
    <property type="entry name" value="PAS"/>
    <property type="match status" value="2"/>
</dbReference>
<dbReference type="InterPro" id="IPR000014">
    <property type="entry name" value="PAS"/>
</dbReference>
<feature type="transmembrane region" description="Helical" evidence="5">
    <location>
        <begin position="30"/>
        <end position="49"/>
    </location>
</feature>
<evidence type="ECO:0000256" key="2">
    <source>
        <dbReference type="ARBA" id="ARBA00012528"/>
    </source>
</evidence>
<dbReference type="SUPFAM" id="SSF55785">
    <property type="entry name" value="PYP-like sensor domain (PAS domain)"/>
    <property type="match status" value="2"/>
</dbReference>
<dbReference type="InterPro" id="IPR013767">
    <property type="entry name" value="PAS_fold"/>
</dbReference>
<dbReference type="PANTHER" id="PTHR45138:SF9">
    <property type="entry name" value="DIGUANYLATE CYCLASE DGCM-RELATED"/>
    <property type="match status" value="1"/>
</dbReference>
<dbReference type="EC" id="2.7.7.65" evidence="2"/>